<keyword evidence="1" id="KW-1133">Transmembrane helix</keyword>
<organism evidence="2">
    <name type="scientific">Uzeldikra longiprocessa</name>
    <dbReference type="NCBI Taxonomy" id="2893152"/>
    <lineage>
        <taxon>Eukaryota</taxon>
        <taxon>Metazoa</taxon>
        <taxon>Ecdysozoa</taxon>
        <taxon>Arthropoda</taxon>
        <taxon>Hexapoda</taxon>
        <taxon>Insecta</taxon>
        <taxon>Pterygota</taxon>
        <taxon>Neoptera</taxon>
        <taxon>Paraneoptera</taxon>
        <taxon>Hemiptera</taxon>
        <taxon>Auchenorrhyncha</taxon>
        <taxon>Membracoidea</taxon>
        <taxon>Cicadellidae</taxon>
        <taxon>Typhlocybinae</taxon>
        <taxon>Dikraneurini</taxon>
        <taxon>Uzeldikra</taxon>
    </lineage>
</organism>
<reference evidence="2" key="1">
    <citation type="submission" date="2020-11" db="EMBL/GenBank/DDBJ databases">
        <title>Mitogenomic phylogeny of Typhlocybinae (Hemiptera: Cicadellidae): tribal classification and character evolution.</title>
        <authorList>
            <person name="Yan B."/>
            <person name="Yang M."/>
        </authorList>
    </citation>
    <scope>NUCLEOTIDE SEQUENCE</scope>
</reference>
<keyword evidence="1" id="KW-0472">Membrane</keyword>
<dbReference type="RefSeq" id="YP_010582873.1">
    <property type="nucleotide sequence ID" value="NC_069160.1"/>
</dbReference>
<protein>
    <submittedName>
        <fullName evidence="2">ATP synthase F0 subunit 8</fullName>
    </submittedName>
</protein>
<keyword evidence="1" id="KW-0812">Transmembrane</keyword>
<keyword evidence="2" id="KW-0496">Mitochondrion</keyword>
<proteinExistence type="predicted"/>
<sequence>MPQMSPMWWTSLMMMFILMFIMCLTMMYFSTDYKMKIKKKMKIMKINWKW</sequence>
<name>A0A9E6XSR0_9HEMI</name>
<feature type="transmembrane region" description="Helical" evidence="1">
    <location>
        <begin position="6"/>
        <end position="29"/>
    </location>
</feature>
<dbReference type="CTD" id="4509"/>
<evidence type="ECO:0000313" key="2">
    <source>
        <dbReference type="EMBL" id="UGN61293.1"/>
    </source>
</evidence>
<dbReference type="GeneID" id="77419160"/>
<dbReference type="AlphaFoldDB" id="A0A9E6XSR0"/>
<geneLocation type="mitochondrion" evidence="2"/>
<dbReference type="EMBL" id="MW284821">
    <property type="protein sequence ID" value="UGN61293.1"/>
    <property type="molecule type" value="Genomic_DNA"/>
</dbReference>
<evidence type="ECO:0000256" key="1">
    <source>
        <dbReference type="SAM" id="Phobius"/>
    </source>
</evidence>
<gene>
    <name evidence="2" type="primary">ATP8</name>
</gene>
<accession>A0A9E6XSR0</accession>